<name>A0A8J7K337_9CYAN</name>
<dbReference type="EMBL" id="JADEWL010000038">
    <property type="protein sequence ID" value="MBE9213642.1"/>
    <property type="molecule type" value="Genomic_DNA"/>
</dbReference>
<reference evidence="1" key="1">
    <citation type="submission" date="2020-10" db="EMBL/GenBank/DDBJ databases">
        <authorList>
            <person name="Castelo-Branco R."/>
            <person name="Eusebio N."/>
            <person name="Adriana R."/>
            <person name="Vieira A."/>
            <person name="Brugerolle De Fraissinette N."/>
            <person name="Rezende De Castro R."/>
            <person name="Schneider M.P."/>
            <person name="Vasconcelos V."/>
            <person name="Leao P.N."/>
        </authorList>
    </citation>
    <scope>NUCLEOTIDE SEQUENCE</scope>
    <source>
        <strain evidence="1">LEGE 06105</strain>
    </source>
</reference>
<dbReference type="SUPFAM" id="SSF88723">
    <property type="entry name" value="PIN domain-like"/>
    <property type="match status" value="1"/>
</dbReference>
<dbReference type="RefSeq" id="WP_193920742.1">
    <property type="nucleotide sequence ID" value="NZ_JADEWL010000038.1"/>
</dbReference>
<dbReference type="AlphaFoldDB" id="A0A8J7K337"/>
<proteinExistence type="predicted"/>
<gene>
    <name evidence="1" type="ORF">IQ247_13360</name>
</gene>
<keyword evidence="2" id="KW-1185">Reference proteome</keyword>
<protein>
    <recommendedName>
        <fullName evidence="3">PIN domain-containing protein</fullName>
    </recommendedName>
</protein>
<dbReference type="InterPro" id="IPR029060">
    <property type="entry name" value="PIN-like_dom_sf"/>
</dbReference>
<comment type="caution">
    <text evidence="1">The sequence shown here is derived from an EMBL/GenBank/DDBJ whole genome shotgun (WGS) entry which is preliminary data.</text>
</comment>
<organism evidence="1 2">
    <name type="scientific">Plectonema cf. radiosum LEGE 06105</name>
    <dbReference type="NCBI Taxonomy" id="945769"/>
    <lineage>
        <taxon>Bacteria</taxon>
        <taxon>Bacillati</taxon>
        <taxon>Cyanobacteriota</taxon>
        <taxon>Cyanophyceae</taxon>
        <taxon>Oscillatoriophycideae</taxon>
        <taxon>Oscillatoriales</taxon>
        <taxon>Microcoleaceae</taxon>
        <taxon>Plectonema</taxon>
    </lineage>
</organism>
<evidence type="ECO:0008006" key="3">
    <source>
        <dbReference type="Google" id="ProtNLM"/>
    </source>
</evidence>
<sequence>MNQVIVPDAHPLSQLTHPRIKPGVQKWLKSLDKETVIKVAEITDYELRRELLRTGKQKSIDRLNKFNQEVGLIPLNSAVMQKAAELWAWTRNKGKPTASNDSLDGDVILVSQAIIQLNNFDKITIATTNIKHISLFKEKGIDVLDWEETLKSFN</sequence>
<dbReference type="Gene3D" id="3.40.50.1010">
    <property type="entry name" value="5'-nuclease"/>
    <property type="match status" value="1"/>
</dbReference>
<evidence type="ECO:0000313" key="2">
    <source>
        <dbReference type="Proteomes" id="UP000620559"/>
    </source>
</evidence>
<accession>A0A8J7K337</accession>
<evidence type="ECO:0000313" key="1">
    <source>
        <dbReference type="EMBL" id="MBE9213642.1"/>
    </source>
</evidence>
<dbReference type="Proteomes" id="UP000620559">
    <property type="component" value="Unassembled WGS sequence"/>
</dbReference>